<dbReference type="PANTHER" id="PTHR44169:SF6">
    <property type="entry name" value="NADPH-DEPENDENT 1-ACYLDIHYDROXYACETONE PHOSPHATE REDUCTASE"/>
    <property type="match status" value="1"/>
</dbReference>
<dbReference type="Gene3D" id="3.40.50.720">
    <property type="entry name" value="NAD(P)-binding Rossmann-like Domain"/>
    <property type="match status" value="1"/>
</dbReference>
<evidence type="ECO:0000256" key="4">
    <source>
        <dbReference type="RuleBase" id="RU000363"/>
    </source>
</evidence>
<comment type="caution">
    <text evidence="5">The sequence shown here is derived from an EMBL/GenBank/DDBJ whole genome shotgun (WGS) entry which is preliminary data.</text>
</comment>
<dbReference type="InterPro" id="IPR020904">
    <property type="entry name" value="Sc_DH/Rdtase_CS"/>
</dbReference>
<dbReference type="EMBL" id="CAJPDS010000014">
    <property type="protein sequence ID" value="CAF9914552.1"/>
    <property type="molecule type" value="Genomic_DNA"/>
</dbReference>
<keyword evidence="2" id="KW-0521">NADP</keyword>
<dbReference type="PROSITE" id="PS00061">
    <property type="entry name" value="ADH_SHORT"/>
    <property type="match status" value="1"/>
</dbReference>
<sequence length="283" mass="29700">MTKPTVLITGCSQGGIGDALARQFAEHGHHVFAAVRNPSKAADFSDVKDIEVVVLDVTLSDSINSLVADLKVRLPEGKLDILVNNAGVVASGPLIEIDPATARKIYDVNVFGLLAMTQAFAPMLIAAQGKVVNLSSIGAILALPWAGVYGSSKAAVTIMSETLRLELAPLGVTVITGMLGHIESNVHANDPWSGLPESSRYKAVEAQMARFAEGKIGPKLEKVDDFARRFVADVLGGASGQVWRGAGALTVRALGYHAPMSVMDRMLLSGSGLDVMAETAAKK</sequence>
<evidence type="ECO:0000256" key="2">
    <source>
        <dbReference type="ARBA" id="ARBA00022857"/>
    </source>
</evidence>
<reference evidence="5" key="1">
    <citation type="submission" date="2021-03" db="EMBL/GenBank/DDBJ databases">
        <authorList>
            <person name="Tagirdzhanova G."/>
        </authorList>
    </citation>
    <scope>NUCLEOTIDE SEQUENCE</scope>
</reference>
<evidence type="ECO:0000256" key="1">
    <source>
        <dbReference type="ARBA" id="ARBA00006484"/>
    </source>
</evidence>
<organism evidence="5 6">
    <name type="scientific">Heterodermia speciosa</name>
    <dbReference type="NCBI Taxonomy" id="116794"/>
    <lineage>
        <taxon>Eukaryota</taxon>
        <taxon>Fungi</taxon>
        <taxon>Dikarya</taxon>
        <taxon>Ascomycota</taxon>
        <taxon>Pezizomycotina</taxon>
        <taxon>Lecanoromycetes</taxon>
        <taxon>OSLEUM clade</taxon>
        <taxon>Lecanoromycetidae</taxon>
        <taxon>Caliciales</taxon>
        <taxon>Physciaceae</taxon>
        <taxon>Heterodermia</taxon>
    </lineage>
</organism>
<name>A0A8H3F228_9LECA</name>
<dbReference type="SUPFAM" id="SSF51735">
    <property type="entry name" value="NAD(P)-binding Rossmann-fold domains"/>
    <property type="match status" value="1"/>
</dbReference>
<dbReference type="PRINTS" id="PR00081">
    <property type="entry name" value="GDHRDH"/>
</dbReference>
<dbReference type="GO" id="GO:0005811">
    <property type="term" value="C:lipid droplet"/>
    <property type="evidence" value="ECO:0007669"/>
    <property type="project" value="TreeGrafter"/>
</dbReference>
<dbReference type="GO" id="GO:0004806">
    <property type="term" value="F:triacylglycerol lipase activity"/>
    <property type="evidence" value="ECO:0007669"/>
    <property type="project" value="TreeGrafter"/>
</dbReference>
<dbReference type="InterPro" id="IPR002347">
    <property type="entry name" value="SDR_fam"/>
</dbReference>
<dbReference type="GO" id="GO:0006654">
    <property type="term" value="P:phosphatidic acid biosynthetic process"/>
    <property type="evidence" value="ECO:0007669"/>
    <property type="project" value="TreeGrafter"/>
</dbReference>
<dbReference type="AlphaFoldDB" id="A0A8H3F228"/>
<accession>A0A8H3F228</accession>
<keyword evidence="3" id="KW-0560">Oxidoreductase</keyword>
<dbReference type="OrthoDB" id="2102561at2759"/>
<dbReference type="GO" id="GO:0000140">
    <property type="term" value="F:acylglycerone-phosphate reductase (NADP+) activity"/>
    <property type="evidence" value="ECO:0007669"/>
    <property type="project" value="TreeGrafter"/>
</dbReference>
<evidence type="ECO:0000313" key="6">
    <source>
        <dbReference type="Proteomes" id="UP000664521"/>
    </source>
</evidence>
<dbReference type="GO" id="GO:0019433">
    <property type="term" value="P:triglyceride catabolic process"/>
    <property type="evidence" value="ECO:0007669"/>
    <property type="project" value="TreeGrafter"/>
</dbReference>
<evidence type="ECO:0000256" key="3">
    <source>
        <dbReference type="ARBA" id="ARBA00023002"/>
    </source>
</evidence>
<dbReference type="PRINTS" id="PR00080">
    <property type="entry name" value="SDRFAMILY"/>
</dbReference>
<keyword evidence="6" id="KW-1185">Reference proteome</keyword>
<dbReference type="Proteomes" id="UP000664521">
    <property type="component" value="Unassembled WGS sequence"/>
</dbReference>
<comment type="similarity">
    <text evidence="1 4">Belongs to the short-chain dehydrogenases/reductases (SDR) family.</text>
</comment>
<evidence type="ECO:0000313" key="5">
    <source>
        <dbReference type="EMBL" id="CAF9914552.1"/>
    </source>
</evidence>
<proteinExistence type="inferred from homology"/>
<dbReference type="Pfam" id="PF00106">
    <property type="entry name" value="adh_short"/>
    <property type="match status" value="1"/>
</dbReference>
<evidence type="ECO:0008006" key="7">
    <source>
        <dbReference type="Google" id="ProtNLM"/>
    </source>
</evidence>
<dbReference type="GO" id="GO:0005783">
    <property type="term" value="C:endoplasmic reticulum"/>
    <property type="evidence" value="ECO:0007669"/>
    <property type="project" value="TreeGrafter"/>
</dbReference>
<gene>
    <name evidence="5" type="ORF">HETSPECPRED_002011</name>
</gene>
<protein>
    <recommendedName>
        <fullName evidence="7">Oxidoreductase</fullName>
    </recommendedName>
</protein>
<dbReference type="PANTHER" id="PTHR44169">
    <property type="entry name" value="NADPH-DEPENDENT 1-ACYLDIHYDROXYACETONE PHOSPHATE REDUCTASE"/>
    <property type="match status" value="1"/>
</dbReference>
<dbReference type="InterPro" id="IPR036291">
    <property type="entry name" value="NAD(P)-bd_dom_sf"/>
</dbReference>